<accession>A0AAN6TJ81</accession>
<dbReference type="Gene3D" id="3.40.462.20">
    <property type="match status" value="1"/>
</dbReference>
<dbReference type="InterPro" id="IPR016169">
    <property type="entry name" value="FAD-bd_PCMH_sub2"/>
</dbReference>
<evidence type="ECO:0000313" key="7">
    <source>
        <dbReference type="Proteomes" id="UP001302812"/>
    </source>
</evidence>
<keyword evidence="2" id="KW-0285">Flavoprotein</keyword>
<evidence type="ECO:0000313" key="6">
    <source>
        <dbReference type="EMBL" id="KAK4115502.1"/>
    </source>
</evidence>
<dbReference type="PANTHER" id="PTHR42973:SF54">
    <property type="entry name" value="FAD-BINDING PCMH-TYPE DOMAIN-CONTAINING PROTEIN"/>
    <property type="match status" value="1"/>
</dbReference>
<keyword evidence="3" id="KW-0274">FAD</keyword>
<keyword evidence="7" id="KW-1185">Reference proteome</keyword>
<comment type="caution">
    <text evidence="6">The sequence shown here is derived from an EMBL/GenBank/DDBJ whole genome shotgun (WGS) entry which is preliminary data.</text>
</comment>
<dbReference type="GO" id="GO:0016491">
    <property type="term" value="F:oxidoreductase activity"/>
    <property type="evidence" value="ECO:0007669"/>
    <property type="project" value="UniProtKB-KW"/>
</dbReference>
<dbReference type="RefSeq" id="XP_064673072.1">
    <property type="nucleotide sequence ID" value="XM_064811016.1"/>
</dbReference>
<sequence>MGDAFQAEVSVAWSQTCWTRAAAYVRLQTAAEVANALGIVKETGTKFALRSTGHNPNAGFSSAGDTGVVLDLRNLASRELDAEGIAKVGAGNTFGEVYAWLAEHDRSAIGGRDEQVGVAGFLLGGGMGAFPNLYGFGADGIKSAEVVLADGRIVNANAQENQDLYRALKGGGSNFGTHGPNGDTGVVTRFDLYTYPLLKIQYTINLYNPQDYVAIIDATVKVQEAMEKDTKIGSFTNFNAQFVAVGLLHAGTSSERLDAFQPFWDLNSLITTACPTTEGTLLSLAQTVSTRHQQNDGKRRIYSVTTRVSRELYGGIYRLYREAVKELPEGYVLHFTAQPVGTAAVQAGEDRGGNSLGLEKTPQCWWVFTCEWARKDDDAPAEKALGFLEEKVEALARGKGLLLAYKSANFATGHQKVLHSYGAENLSRLKETAAKYDPEGFFQKLQYGGFLLRDNA</sequence>
<dbReference type="Proteomes" id="UP001302812">
    <property type="component" value="Unassembled WGS sequence"/>
</dbReference>
<dbReference type="InterPro" id="IPR006094">
    <property type="entry name" value="Oxid_FAD_bind_N"/>
</dbReference>
<evidence type="ECO:0000256" key="2">
    <source>
        <dbReference type="ARBA" id="ARBA00022630"/>
    </source>
</evidence>
<dbReference type="InterPro" id="IPR050416">
    <property type="entry name" value="FAD-linked_Oxidoreductase"/>
</dbReference>
<reference evidence="6" key="2">
    <citation type="submission" date="2023-05" db="EMBL/GenBank/DDBJ databases">
        <authorList>
            <consortium name="Lawrence Berkeley National Laboratory"/>
            <person name="Steindorff A."/>
            <person name="Hensen N."/>
            <person name="Bonometti L."/>
            <person name="Westerberg I."/>
            <person name="Brannstrom I.O."/>
            <person name="Guillou S."/>
            <person name="Cros-Aarteil S."/>
            <person name="Calhoun S."/>
            <person name="Haridas S."/>
            <person name="Kuo A."/>
            <person name="Mondo S."/>
            <person name="Pangilinan J."/>
            <person name="Riley R."/>
            <person name="Labutti K."/>
            <person name="Andreopoulos B."/>
            <person name="Lipzen A."/>
            <person name="Chen C."/>
            <person name="Yanf M."/>
            <person name="Daum C."/>
            <person name="Ng V."/>
            <person name="Clum A."/>
            <person name="Ohm R."/>
            <person name="Martin F."/>
            <person name="Silar P."/>
            <person name="Natvig D."/>
            <person name="Lalanne C."/>
            <person name="Gautier V."/>
            <person name="Ament-Velasquez S.L."/>
            <person name="Kruys A."/>
            <person name="Hutchinson M.I."/>
            <person name="Powell A.J."/>
            <person name="Barry K."/>
            <person name="Miller A.N."/>
            <person name="Grigoriev I.V."/>
            <person name="Debuchy R."/>
            <person name="Gladieux P."/>
            <person name="Thoren M.H."/>
            <person name="Johannesson H."/>
        </authorList>
    </citation>
    <scope>NUCLEOTIDE SEQUENCE</scope>
    <source>
        <strain evidence="6">CBS 508.74</strain>
    </source>
</reference>
<dbReference type="EMBL" id="MU853334">
    <property type="protein sequence ID" value="KAK4115502.1"/>
    <property type="molecule type" value="Genomic_DNA"/>
</dbReference>
<dbReference type="GeneID" id="89935141"/>
<evidence type="ECO:0000256" key="4">
    <source>
        <dbReference type="ARBA" id="ARBA00023002"/>
    </source>
</evidence>
<feature type="domain" description="FAD-binding PCMH-type" evidence="5">
    <location>
        <begin position="17"/>
        <end position="197"/>
    </location>
</feature>
<comment type="similarity">
    <text evidence="1">Belongs to the oxygen-dependent FAD-linked oxidoreductase family.</text>
</comment>
<organism evidence="6 7">
    <name type="scientific">Canariomyces notabilis</name>
    <dbReference type="NCBI Taxonomy" id="2074819"/>
    <lineage>
        <taxon>Eukaryota</taxon>
        <taxon>Fungi</taxon>
        <taxon>Dikarya</taxon>
        <taxon>Ascomycota</taxon>
        <taxon>Pezizomycotina</taxon>
        <taxon>Sordariomycetes</taxon>
        <taxon>Sordariomycetidae</taxon>
        <taxon>Sordariales</taxon>
        <taxon>Chaetomiaceae</taxon>
        <taxon>Canariomyces</taxon>
    </lineage>
</organism>
<proteinExistence type="inferred from homology"/>
<dbReference type="SUPFAM" id="SSF56176">
    <property type="entry name" value="FAD-binding/transporter-associated domain-like"/>
    <property type="match status" value="1"/>
</dbReference>
<dbReference type="PROSITE" id="PS51387">
    <property type="entry name" value="FAD_PCMH"/>
    <property type="match status" value="1"/>
</dbReference>
<evidence type="ECO:0000256" key="3">
    <source>
        <dbReference type="ARBA" id="ARBA00022827"/>
    </source>
</evidence>
<reference evidence="6" key="1">
    <citation type="journal article" date="2023" name="Mol. Phylogenet. Evol.">
        <title>Genome-scale phylogeny and comparative genomics of the fungal order Sordariales.</title>
        <authorList>
            <person name="Hensen N."/>
            <person name="Bonometti L."/>
            <person name="Westerberg I."/>
            <person name="Brannstrom I.O."/>
            <person name="Guillou S."/>
            <person name="Cros-Aarteil S."/>
            <person name="Calhoun S."/>
            <person name="Haridas S."/>
            <person name="Kuo A."/>
            <person name="Mondo S."/>
            <person name="Pangilinan J."/>
            <person name="Riley R."/>
            <person name="LaButti K."/>
            <person name="Andreopoulos B."/>
            <person name="Lipzen A."/>
            <person name="Chen C."/>
            <person name="Yan M."/>
            <person name="Daum C."/>
            <person name="Ng V."/>
            <person name="Clum A."/>
            <person name="Steindorff A."/>
            <person name="Ohm R.A."/>
            <person name="Martin F."/>
            <person name="Silar P."/>
            <person name="Natvig D.O."/>
            <person name="Lalanne C."/>
            <person name="Gautier V."/>
            <person name="Ament-Velasquez S.L."/>
            <person name="Kruys A."/>
            <person name="Hutchinson M.I."/>
            <person name="Powell A.J."/>
            <person name="Barry K."/>
            <person name="Miller A.N."/>
            <person name="Grigoriev I.V."/>
            <person name="Debuchy R."/>
            <person name="Gladieux P."/>
            <person name="Hiltunen Thoren M."/>
            <person name="Johannesson H."/>
        </authorList>
    </citation>
    <scope>NUCLEOTIDE SEQUENCE</scope>
    <source>
        <strain evidence="6">CBS 508.74</strain>
    </source>
</reference>
<keyword evidence="4" id="KW-0560">Oxidoreductase</keyword>
<dbReference type="GO" id="GO:0071949">
    <property type="term" value="F:FAD binding"/>
    <property type="evidence" value="ECO:0007669"/>
    <property type="project" value="InterPro"/>
</dbReference>
<protein>
    <submittedName>
        <fullName evidence="6">FAD-binding domain-containing protein</fullName>
    </submittedName>
</protein>
<dbReference type="InterPro" id="IPR016166">
    <property type="entry name" value="FAD-bd_PCMH"/>
</dbReference>
<name>A0AAN6TJ81_9PEZI</name>
<evidence type="ECO:0000259" key="5">
    <source>
        <dbReference type="PROSITE" id="PS51387"/>
    </source>
</evidence>
<dbReference type="InterPro" id="IPR036318">
    <property type="entry name" value="FAD-bd_PCMH-like_sf"/>
</dbReference>
<dbReference type="Pfam" id="PF01565">
    <property type="entry name" value="FAD_binding_4"/>
    <property type="match status" value="1"/>
</dbReference>
<dbReference type="AlphaFoldDB" id="A0AAN6TJ81"/>
<dbReference type="PANTHER" id="PTHR42973">
    <property type="entry name" value="BINDING OXIDOREDUCTASE, PUTATIVE (AFU_ORTHOLOGUE AFUA_1G17690)-RELATED"/>
    <property type="match status" value="1"/>
</dbReference>
<dbReference type="Gene3D" id="3.30.465.10">
    <property type="match status" value="1"/>
</dbReference>
<gene>
    <name evidence="6" type="ORF">N656DRAFT_702359</name>
</gene>
<evidence type="ECO:0000256" key="1">
    <source>
        <dbReference type="ARBA" id="ARBA00005466"/>
    </source>
</evidence>